<reference evidence="1" key="1">
    <citation type="journal article" date="2014" name="Int. J. Syst. Evol. Microbiol.">
        <title>Complete genome of a new Firmicutes species belonging to the dominant human colonic microbiota ('Ruminococcus bicirculans') reveals two chromosomes and a selective capacity to utilize plant glucans.</title>
        <authorList>
            <consortium name="NISC Comparative Sequencing Program"/>
            <person name="Wegmann U."/>
            <person name="Louis P."/>
            <person name="Goesmann A."/>
            <person name="Henrissat B."/>
            <person name="Duncan S.H."/>
            <person name="Flint H.J."/>
        </authorList>
    </citation>
    <scope>NUCLEOTIDE SEQUENCE</scope>
    <source>
        <strain evidence="1">NBRC 107169</strain>
    </source>
</reference>
<dbReference type="Proteomes" id="UP001161405">
    <property type="component" value="Unassembled WGS sequence"/>
</dbReference>
<evidence type="ECO:0000313" key="1">
    <source>
        <dbReference type="EMBL" id="GLQ18015.1"/>
    </source>
</evidence>
<keyword evidence="2" id="KW-1185">Reference proteome</keyword>
<sequence>MDTIYNILYFLFILGGQPEPKNLKNRYIPVSCIQSSARKKLDTIFGQRATWREIWVGKVAFFDQIEGFVLKKRSN</sequence>
<gene>
    <name evidence="1" type="ORF">GCM10007879_22640</name>
</gene>
<reference evidence="1" key="2">
    <citation type="submission" date="2023-01" db="EMBL/GenBank/DDBJ databases">
        <title>Draft genome sequence of Maritalea porphyrae strain NBRC 107169.</title>
        <authorList>
            <person name="Sun Q."/>
            <person name="Mori K."/>
        </authorList>
    </citation>
    <scope>NUCLEOTIDE SEQUENCE</scope>
    <source>
        <strain evidence="1">NBRC 107169</strain>
    </source>
</reference>
<accession>A0ABQ5URV9</accession>
<comment type="caution">
    <text evidence="1">The sequence shown here is derived from an EMBL/GenBank/DDBJ whole genome shotgun (WGS) entry which is preliminary data.</text>
</comment>
<organism evidence="1 2">
    <name type="scientific">Maritalea porphyrae</name>
    <dbReference type="NCBI Taxonomy" id="880732"/>
    <lineage>
        <taxon>Bacteria</taxon>
        <taxon>Pseudomonadati</taxon>
        <taxon>Pseudomonadota</taxon>
        <taxon>Alphaproteobacteria</taxon>
        <taxon>Hyphomicrobiales</taxon>
        <taxon>Devosiaceae</taxon>
        <taxon>Maritalea</taxon>
    </lineage>
</organism>
<dbReference type="EMBL" id="BSNI01000002">
    <property type="protein sequence ID" value="GLQ18015.1"/>
    <property type="molecule type" value="Genomic_DNA"/>
</dbReference>
<proteinExistence type="predicted"/>
<evidence type="ECO:0008006" key="3">
    <source>
        <dbReference type="Google" id="ProtNLM"/>
    </source>
</evidence>
<protein>
    <recommendedName>
        <fullName evidence="3">Transposase</fullName>
    </recommendedName>
</protein>
<evidence type="ECO:0000313" key="2">
    <source>
        <dbReference type="Proteomes" id="UP001161405"/>
    </source>
</evidence>
<name>A0ABQ5URV9_9HYPH</name>